<organism evidence="1 2">
    <name type="scientific">Lindgomyces ingoldianus</name>
    <dbReference type="NCBI Taxonomy" id="673940"/>
    <lineage>
        <taxon>Eukaryota</taxon>
        <taxon>Fungi</taxon>
        <taxon>Dikarya</taxon>
        <taxon>Ascomycota</taxon>
        <taxon>Pezizomycotina</taxon>
        <taxon>Dothideomycetes</taxon>
        <taxon>Pleosporomycetidae</taxon>
        <taxon>Pleosporales</taxon>
        <taxon>Lindgomycetaceae</taxon>
        <taxon>Lindgomyces</taxon>
    </lineage>
</organism>
<dbReference type="Proteomes" id="UP000799755">
    <property type="component" value="Unassembled WGS sequence"/>
</dbReference>
<evidence type="ECO:0000313" key="2">
    <source>
        <dbReference type="Proteomes" id="UP000799755"/>
    </source>
</evidence>
<proteinExistence type="predicted"/>
<keyword evidence="2" id="KW-1185">Reference proteome</keyword>
<accession>A0ACB6QJL0</accession>
<name>A0ACB6QJL0_9PLEO</name>
<sequence>MRLVPSTALPNPGKHPFFVTRQRNLPSQTVLSTEVHFLAGPRINQFSLYYSTKCPGLYAPESRVSTALQRSAKITSNRCPGPTQDIFVSKWVLELKGIRVTRLFTEISPFGKAGRDCISRFDHLPTKSLPFGRRMPRWKFVSTSGRAIGLFVLLSAIFSKWSSIVACKFSAMGFRPRSTPLNDDPCRDVEEQSRNFVCACVEKEALRALGNGFLHIEPCFGSVKDRRLDPFVSLSINSTPVLYPILQSPCQRDGHPSQSLHATTPTIRHRSKLWITASSLVFLLRTRKKTREFTFHLFPTYIVKTYVGRATYGVKAIYTLTKRHYTMDPETELPASRARMKERCLTPGVYTLHGDRRYRKNLKEVPLSGWTVQTKVSPISKNISIRGGSIVP</sequence>
<comment type="caution">
    <text evidence="1">The sequence shown here is derived from an EMBL/GenBank/DDBJ whole genome shotgun (WGS) entry which is preliminary data.</text>
</comment>
<reference evidence="1" key="1">
    <citation type="journal article" date="2020" name="Stud. Mycol.">
        <title>101 Dothideomycetes genomes: a test case for predicting lifestyles and emergence of pathogens.</title>
        <authorList>
            <person name="Haridas S."/>
            <person name="Albert R."/>
            <person name="Binder M."/>
            <person name="Bloem J."/>
            <person name="Labutti K."/>
            <person name="Salamov A."/>
            <person name="Andreopoulos B."/>
            <person name="Baker S."/>
            <person name="Barry K."/>
            <person name="Bills G."/>
            <person name="Bluhm B."/>
            <person name="Cannon C."/>
            <person name="Castanera R."/>
            <person name="Culley D."/>
            <person name="Daum C."/>
            <person name="Ezra D."/>
            <person name="Gonzalez J."/>
            <person name="Henrissat B."/>
            <person name="Kuo A."/>
            <person name="Liang C."/>
            <person name="Lipzen A."/>
            <person name="Lutzoni F."/>
            <person name="Magnuson J."/>
            <person name="Mondo S."/>
            <person name="Nolan M."/>
            <person name="Ohm R."/>
            <person name="Pangilinan J."/>
            <person name="Park H.-J."/>
            <person name="Ramirez L."/>
            <person name="Alfaro M."/>
            <person name="Sun H."/>
            <person name="Tritt A."/>
            <person name="Yoshinaga Y."/>
            <person name="Zwiers L.-H."/>
            <person name="Turgeon B."/>
            <person name="Goodwin S."/>
            <person name="Spatafora J."/>
            <person name="Crous P."/>
            <person name="Grigoriev I."/>
        </authorList>
    </citation>
    <scope>NUCLEOTIDE SEQUENCE</scope>
    <source>
        <strain evidence="1">ATCC 200398</strain>
    </source>
</reference>
<gene>
    <name evidence="1" type="ORF">BDR25DRAFT_359118</name>
</gene>
<evidence type="ECO:0000313" key="1">
    <source>
        <dbReference type="EMBL" id="KAF2467085.1"/>
    </source>
</evidence>
<dbReference type="EMBL" id="MU003522">
    <property type="protein sequence ID" value="KAF2467085.1"/>
    <property type="molecule type" value="Genomic_DNA"/>
</dbReference>
<protein>
    <submittedName>
        <fullName evidence="1">Uncharacterized protein</fullName>
    </submittedName>
</protein>